<dbReference type="KEGG" id="mhey:H2LOC_016735"/>
<protein>
    <submittedName>
        <fullName evidence="1">Uncharacterized protein</fullName>
    </submittedName>
</protein>
<evidence type="ECO:0000313" key="2">
    <source>
        <dbReference type="Proteomes" id="UP000309061"/>
    </source>
</evidence>
<reference evidence="1 2" key="1">
    <citation type="submission" date="2019-11" db="EMBL/GenBank/DDBJ databases">
        <title>The genome sequence of Methylocystis heyeri.</title>
        <authorList>
            <person name="Oshkin I.Y."/>
            <person name="Miroshnikov K."/>
            <person name="Dedysh S.N."/>
        </authorList>
    </citation>
    <scope>NUCLEOTIDE SEQUENCE [LARGE SCALE GENOMIC DNA]</scope>
    <source>
        <strain evidence="1 2">H2</strain>
    </source>
</reference>
<keyword evidence="2" id="KW-1185">Reference proteome</keyword>
<dbReference type="RefSeq" id="WP_136498230.1">
    <property type="nucleotide sequence ID" value="NZ_CP046052.1"/>
</dbReference>
<gene>
    <name evidence="1" type="ORF">H2LOC_016735</name>
</gene>
<dbReference type="Proteomes" id="UP000309061">
    <property type="component" value="Chromosome"/>
</dbReference>
<proteinExistence type="predicted"/>
<dbReference type="EMBL" id="CP046052">
    <property type="protein sequence ID" value="QGM47207.1"/>
    <property type="molecule type" value="Genomic_DNA"/>
</dbReference>
<sequence>MIIKTQPHWKPDKTAERILFAKFWSRQGWTYGRISPDDYDYAKYAGYLFDRIKFTHDELIDELLAVRDRLDPTLVAQAFSDSLTTRRLDLRSALGSFGAVLRLQKHDIDARPIWNGCRCDICQLSCPDEEEDINVLSFERFKWGGVRHDDPLYELLDLSPFEAADRDSSRQSREPLLRILDIAGNAPADCSPNQLLKLIAPFVPGNASERRIALQCLGYVGILQPTSHPGFFDGYPTMRQHPGKGDWSYPFAWWRGSDGVNAKALEFYFPGVKM</sequence>
<dbReference type="AlphaFoldDB" id="A0A6B8KHR9"/>
<organism evidence="1 2">
    <name type="scientific">Methylocystis heyeri</name>
    <dbReference type="NCBI Taxonomy" id="391905"/>
    <lineage>
        <taxon>Bacteria</taxon>
        <taxon>Pseudomonadati</taxon>
        <taxon>Pseudomonadota</taxon>
        <taxon>Alphaproteobacteria</taxon>
        <taxon>Hyphomicrobiales</taxon>
        <taxon>Methylocystaceae</taxon>
        <taxon>Methylocystis</taxon>
    </lineage>
</organism>
<name>A0A6B8KHR9_9HYPH</name>
<accession>A0A6B8KHR9</accession>
<evidence type="ECO:0000313" key="1">
    <source>
        <dbReference type="EMBL" id="QGM47207.1"/>
    </source>
</evidence>
<dbReference type="OrthoDB" id="2730767at2"/>